<evidence type="ECO:0000313" key="9">
    <source>
        <dbReference type="Proteomes" id="UP001596028"/>
    </source>
</evidence>
<dbReference type="PANTHER" id="PTHR15892:SF2">
    <property type="entry name" value="LARGE RIBOSOMAL SUBUNIT PROTEIN UL30M"/>
    <property type="match status" value="1"/>
</dbReference>
<dbReference type="PIRSF" id="PIRSF002211">
    <property type="entry name" value="Ribosomal_L30_bac-type"/>
    <property type="match status" value="1"/>
</dbReference>
<dbReference type="Gene3D" id="3.30.1390.20">
    <property type="entry name" value="Ribosomal protein L30, ferredoxin-like fold domain"/>
    <property type="match status" value="1"/>
</dbReference>
<comment type="caution">
    <text evidence="8">The sequence shown here is derived from an EMBL/GenBank/DDBJ whole genome shotgun (WGS) entry which is preliminary data.</text>
</comment>
<accession>A0ABV9FHQ4</accession>
<evidence type="ECO:0000256" key="1">
    <source>
        <dbReference type="ARBA" id="ARBA00007594"/>
    </source>
</evidence>
<dbReference type="InterPro" id="IPR018038">
    <property type="entry name" value="Ribosomal_uL30_CS"/>
</dbReference>
<dbReference type="InterPro" id="IPR016082">
    <property type="entry name" value="Ribosomal_uL30_ferredoxin-like"/>
</dbReference>
<evidence type="ECO:0000256" key="4">
    <source>
        <dbReference type="ARBA" id="ARBA00023274"/>
    </source>
</evidence>
<dbReference type="RefSeq" id="WP_378101658.1">
    <property type="nucleotide sequence ID" value="NZ_JBHSEP010000027.1"/>
</dbReference>
<feature type="domain" description="Large ribosomal subunit protein uL30-like ferredoxin-like fold" evidence="7">
    <location>
        <begin position="4"/>
        <end position="54"/>
    </location>
</feature>
<evidence type="ECO:0000313" key="8">
    <source>
        <dbReference type="EMBL" id="MFC4601511.1"/>
    </source>
</evidence>
<dbReference type="InterPro" id="IPR036919">
    <property type="entry name" value="Ribo_uL30_ferredoxin-like_sf"/>
</dbReference>
<protein>
    <recommendedName>
        <fullName evidence="5">Large ribosomal subunit protein uL30</fullName>
    </recommendedName>
</protein>
<dbReference type="HAMAP" id="MF_01371_B">
    <property type="entry name" value="Ribosomal_uL30_B"/>
    <property type="match status" value="1"/>
</dbReference>
<dbReference type="SUPFAM" id="SSF55129">
    <property type="entry name" value="Ribosomal protein L30p/L7e"/>
    <property type="match status" value="1"/>
</dbReference>
<evidence type="ECO:0000256" key="5">
    <source>
        <dbReference type="HAMAP-Rule" id="MF_01371"/>
    </source>
</evidence>
<comment type="subunit">
    <text evidence="2 5">Part of the 50S ribosomal subunit.</text>
</comment>
<dbReference type="GO" id="GO:0005840">
    <property type="term" value="C:ribosome"/>
    <property type="evidence" value="ECO:0007669"/>
    <property type="project" value="UniProtKB-KW"/>
</dbReference>
<dbReference type="NCBIfam" id="TIGR01308">
    <property type="entry name" value="rpmD_bact"/>
    <property type="match status" value="1"/>
</dbReference>
<keyword evidence="4 5" id="KW-0687">Ribonucleoprotein</keyword>
<keyword evidence="3 5" id="KW-0689">Ribosomal protein</keyword>
<gene>
    <name evidence="5 8" type="primary">rpmD</name>
    <name evidence="8" type="ORF">ACFO3S_24960</name>
</gene>
<dbReference type="InterPro" id="IPR005996">
    <property type="entry name" value="Ribosomal_uL30_bac-type"/>
</dbReference>
<dbReference type="EMBL" id="JBHSEP010000027">
    <property type="protein sequence ID" value="MFC4601511.1"/>
    <property type="molecule type" value="Genomic_DNA"/>
</dbReference>
<sequence>MAQLQITLVRSLIGRPENQRETVKSLGLRKLHSSVVKEDNVAVRGMINTVSHLVEVKEV</sequence>
<dbReference type="PROSITE" id="PS00634">
    <property type="entry name" value="RIBOSOMAL_L30"/>
    <property type="match status" value="1"/>
</dbReference>
<proteinExistence type="inferred from homology"/>
<organism evidence="8 9">
    <name type="scientific">Cohnella hongkongensis</name>
    <dbReference type="NCBI Taxonomy" id="178337"/>
    <lineage>
        <taxon>Bacteria</taxon>
        <taxon>Bacillati</taxon>
        <taxon>Bacillota</taxon>
        <taxon>Bacilli</taxon>
        <taxon>Bacillales</taxon>
        <taxon>Paenibacillaceae</taxon>
        <taxon>Cohnella</taxon>
    </lineage>
</organism>
<keyword evidence="9" id="KW-1185">Reference proteome</keyword>
<evidence type="ECO:0000256" key="6">
    <source>
        <dbReference type="RuleBase" id="RU003734"/>
    </source>
</evidence>
<dbReference type="PANTHER" id="PTHR15892">
    <property type="entry name" value="MITOCHONDRIAL RIBOSOMAL PROTEIN L30"/>
    <property type="match status" value="1"/>
</dbReference>
<name>A0ABV9FHQ4_9BACL</name>
<evidence type="ECO:0000256" key="2">
    <source>
        <dbReference type="ARBA" id="ARBA00011838"/>
    </source>
</evidence>
<reference evidence="9" key="1">
    <citation type="journal article" date="2019" name="Int. J. Syst. Evol. Microbiol.">
        <title>The Global Catalogue of Microorganisms (GCM) 10K type strain sequencing project: providing services to taxonomists for standard genome sequencing and annotation.</title>
        <authorList>
            <consortium name="The Broad Institute Genomics Platform"/>
            <consortium name="The Broad Institute Genome Sequencing Center for Infectious Disease"/>
            <person name="Wu L."/>
            <person name="Ma J."/>
        </authorList>
    </citation>
    <scope>NUCLEOTIDE SEQUENCE [LARGE SCALE GENOMIC DNA]</scope>
    <source>
        <strain evidence="9">CCUG 49571</strain>
    </source>
</reference>
<evidence type="ECO:0000259" key="7">
    <source>
        <dbReference type="Pfam" id="PF00327"/>
    </source>
</evidence>
<comment type="similarity">
    <text evidence="1 5 6">Belongs to the universal ribosomal protein uL30 family.</text>
</comment>
<dbReference type="Pfam" id="PF00327">
    <property type="entry name" value="Ribosomal_L30"/>
    <property type="match status" value="1"/>
</dbReference>
<dbReference type="Proteomes" id="UP001596028">
    <property type="component" value="Unassembled WGS sequence"/>
</dbReference>
<evidence type="ECO:0000256" key="3">
    <source>
        <dbReference type="ARBA" id="ARBA00022980"/>
    </source>
</evidence>
<dbReference type="CDD" id="cd01658">
    <property type="entry name" value="Ribosomal_L30"/>
    <property type="match status" value="1"/>
</dbReference>